<dbReference type="OrthoDB" id="267146at2759"/>
<keyword evidence="3" id="KW-1185">Reference proteome</keyword>
<feature type="compositionally biased region" description="Low complexity" evidence="1">
    <location>
        <begin position="559"/>
        <end position="570"/>
    </location>
</feature>
<feature type="compositionally biased region" description="Polar residues" evidence="1">
    <location>
        <begin position="822"/>
        <end position="832"/>
    </location>
</feature>
<feature type="region of interest" description="Disordered" evidence="1">
    <location>
        <begin position="822"/>
        <end position="854"/>
    </location>
</feature>
<feature type="compositionally biased region" description="Polar residues" evidence="1">
    <location>
        <begin position="1013"/>
        <end position="1022"/>
    </location>
</feature>
<feature type="region of interest" description="Disordered" evidence="1">
    <location>
        <begin position="669"/>
        <end position="758"/>
    </location>
</feature>
<feature type="compositionally biased region" description="Low complexity" evidence="1">
    <location>
        <begin position="579"/>
        <end position="591"/>
    </location>
</feature>
<feature type="compositionally biased region" description="Polar residues" evidence="1">
    <location>
        <begin position="592"/>
        <end position="608"/>
    </location>
</feature>
<feature type="compositionally biased region" description="Low complexity" evidence="1">
    <location>
        <begin position="24"/>
        <end position="44"/>
    </location>
</feature>
<feature type="region of interest" description="Disordered" evidence="1">
    <location>
        <begin position="545"/>
        <end position="608"/>
    </location>
</feature>
<feature type="compositionally biased region" description="Low complexity" evidence="1">
    <location>
        <begin position="74"/>
        <end position="87"/>
    </location>
</feature>
<dbReference type="GeneID" id="94289928"/>
<feature type="compositionally biased region" description="Basic and acidic residues" evidence="1">
    <location>
        <begin position="228"/>
        <end position="237"/>
    </location>
</feature>
<comment type="caution">
    <text evidence="2">The sequence shown here is derived from an EMBL/GenBank/DDBJ whole genome shotgun (WGS) entry which is preliminary data.</text>
</comment>
<feature type="compositionally biased region" description="Polar residues" evidence="1">
    <location>
        <begin position="718"/>
        <end position="727"/>
    </location>
</feature>
<dbReference type="KEGG" id="phet:94289928"/>
<feature type="region of interest" description="Disordered" evidence="1">
    <location>
        <begin position="477"/>
        <end position="522"/>
    </location>
</feature>
<feature type="region of interest" description="Disordered" evidence="1">
    <location>
        <begin position="172"/>
        <end position="262"/>
    </location>
</feature>
<feature type="compositionally biased region" description="Acidic residues" evidence="1">
    <location>
        <begin position="839"/>
        <end position="854"/>
    </location>
</feature>
<organism evidence="2 3">
    <name type="scientific">Porcisia hertigi</name>
    <dbReference type="NCBI Taxonomy" id="2761500"/>
    <lineage>
        <taxon>Eukaryota</taxon>
        <taxon>Discoba</taxon>
        <taxon>Euglenozoa</taxon>
        <taxon>Kinetoplastea</taxon>
        <taxon>Metakinetoplastina</taxon>
        <taxon>Trypanosomatida</taxon>
        <taxon>Trypanosomatidae</taxon>
        <taxon>Leishmaniinae</taxon>
        <taxon>Porcisia</taxon>
    </lineage>
</organism>
<proteinExistence type="predicted"/>
<dbReference type="Proteomes" id="UP000674318">
    <property type="component" value="Unassembled WGS sequence"/>
</dbReference>
<feature type="compositionally biased region" description="Polar residues" evidence="1">
    <location>
        <begin position="670"/>
        <end position="694"/>
    </location>
</feature>
<dbReference type="AlphaFoldDB" id="A0A836HU34"/>
<feature type="region of interest" description="Disordered" evidence="1">
    <location>
        <begin position="998"/>
        <end position="1022"/>
    </location>
</feature>
<feature type="region of interest" description="Disordered" evidence="1">
    <location>
        <begin position="16"/>
        <end position="117"/>
    </location>
</feature>
<accession>A0A836HU34</accession>
<feature type="compositionally biased region" description="Polar residues" evidence="1">
    <location>
        <begin position="57"/>
        <end position="73"/>
    </location>
</feature>
<protein>
    <submittedName>
        <fullName evidence="2">Uncharacterized protein</fullName>
    </submittedName>
</protein>
<reference evidence="2 3" key="1">
    <citation type="submission" date="2021-02" db="EMBL/GenBank/DDBJ databases">
        <title>Porcisia hertigi Genome sequencing and assembly.</title>
        <authorList>
            <person name="Almutairi H."/>
            <person name="Gatherer D."/>
        </authorList>
    </citation>
    <scope>NUCLEOTIDE SEQUENCE [LARGE SCALE GENOMIC DNA]</scope>
    <source>
        <strain evidence="2 3">C119</strain>
    </source>
</reference>
<feature type="region of interest" description="Disordered" evidence="1">
    <location>
        <begin position="288"/>
        <end position="358"/>
    </location>
</feature>
<evidence type="ECO:0000256" key="1">
    <source>
        <dbReference type="SAM" id="MobiDB-lite"/>
    </source>
</evidence>
<feature type="compositionally biased region" description="Polar residues" evidence="1">
    <location>
        <begin position="342"/>
        <end position="353"/>
    </location>
</feature>
<dbReference type="EMBL" id="JAFJZO010000031">
    <property type="protein sequence ID" value="KAG5497589.1"/>
    <property type="molecule type" value="Genomic_DNA"/>
</dbReference>
<feature type="compositionally biased region" description="Polar residues" evidence="1">
    <location>
        <begin position="176"/>
        <end position="226"/>
    </location>
</feature>
<sequence length="1158" mass="122447">MLPAVDSVTALRKLIHPSDSSARASNSGNAVSPSSTSSTTGKTPARLWLEVLPPQQQPAVTQPSPSDALTTRQPSVRSSVSPPGAGSETSPMGLLSKTAVPSPPSFTTTITSRQQHWTGSKPCLLDMAVDPPSSTPLPAMSIPSPIFSAMELVPKQRGFLFRVFKRCQSAYKEAKSTSGRSTPRWPSSNGGNDATETEINGIRTTGARNRISGTTTSSFRPVNINPSLKDRHAHSERTGGSAHGKRREPAAMFSPTVNESPRCAQNNASIVSDDAPPFPQRKVNNLSSLGGNVGTSPTHIRLTNGTPSDPSEASDTEDVVPLDNPSSTRRLPCSGTRLATPRTASRAPSNCSLSLDDVPRPLTRHASTLSTAQQEALRKTPSFISRIHTPPPPPSLTESVQLRKGCRVLRAQCDSPDVHTSASGARSVNEQSLSSTSTVIVSEPLPSTVGHVESRVFLSARGDNCGLPLADNDNDSVLSPWPSKKPPTTVFGVASPIGSSTPGTQSSTTNDRGAAEPKANGAALQSVATASLDFPKSSCGKTITSPQPNFCVPSPPPLSSSLASRTASAPEIRSELEVATSSPPATKTSATGNMKSDSVPSVNQDLPKNPSTGISLLLDKSAAFDYYSTYRLFAQQFNTKPQHYIAATLTPIEESASIAAIDEVARTHLEQSQQGPQLQTPDTSRNDTLNSIAVNPQKENDVNISASGGADLSRSDLCVTSSVSPTAEGSDARAAGRSTSPLLPIQKKSRPNDEQVVQPANRRCVVSAHIDIEEDTCLTTSTTGVAPTSASLELQGTSCGVPLPVSASPSVTGFNYSMALPPSSTKPSTAQFELSSDNHDDDDDDSEDEEEPENVLEGFYPAGFDARRGARSGSSIVFYLHKGDSVNSLDIVVSGTDNACATAATLPPLFSSKTKPLYKPPQSEYSMLKLCTTEATRCSNARPHVTFDPYIMESAHLLGHRMVPVPSSTPADSHKYKDLISATDLDSYSVLVETSTPSAQLSANGREPKTPISGHSASESQNKPLSLCAPTSIFLGTTARFAPDKNKMHCPSANTFGHTNVQRCAPATVIATRVVAEDGEQDVGMNKNHVNSEEGVYGEVYTDENGDEWYWEEVEDEDENASDTECPLLNCGAVVDHSVKLDSVATGVTVTRFNSSPI</sequence>
<gene>
    <name evidence="2" type="ORF">JKF63_03854</name>
</gene>
<feature type="compositionally biased region" description="Polar residues" evidence="1">
    <location>
        <begin position="288"/>
        <end position="311"/>
    </location>
</feature>
<evidence type="ECO:0000313" key="2">
    <source>
        <dbReference type="EMBL" id="KAG5497589.1"/>
    </source>
</evidence>
<evidence type="ECO:0000313" key="3">
    <source>
        <dbReference type="Proteomes" id="UP000674318"/>
    </source>
</evidence>
<dbReference type="RefSeq" id="XP_067755057.1">
    <property type="nucleotide sequence ID" value="XM_067899851.1"/>
</dbReference>
<name>A0A836HU34_9TRYP</name>
<feature type="compositionally biased region" description="Low complexity" evidence="1">
    <location>
        <begin position="495"/>
        <end position="509"/>
    </location>
</feature>